<dbReference type="Pfam" id="PF08327">
    <property type="entry name" value="AHSA1"/>
    <property type="match status" value="1"/>
</dbReference>
<comment type="similarity">
    <text evidence="1">Belongs to the AHA1 family.</text>
</comment>
<organism evidence="3 4">
    <name type="scientific">Faecalibacter bovis</name>
    <dbReference type="NCBI Taxonomy" id="2898187"/>
    <lineage>
        <taxon>Bacteria</taxon>
        <taxon>Pseudomonadati</taxon>
        <taxon>Bacteroidota</taxon>
        <taxon>Flavobacteriia</taxon>
        <taxon>Flavobacteriales</taxon>
        <taxon>Weeksellaceae</taxon>
        <taxon>Faecalibacter</taxon>
    </lineage>
</organism>
<evidence type="ECO:0000313" key="4">
    <source>
        <dbReference type="Proteomes" id="UP000672011"/>
    </source>
</evidence>
<feature type="domain" description="Activator of Hsp90 ATPase homologue 1/2-like C-terminal" evidence="2">
    <location>
        <begin position="14"/>
        <end position="139"/>
    </location>
</feature>
<dbReference type="InterPro" id="IPR023393">
    <property type="entry name" value="START-like_dom_sf"/>
</dbReference>
<name>A0ABX7XCD0_9FLAO</name>
<reference evidence="4" key="2">
    <citation type="submission" date="2021-04" db="EMBL/GenBank/DDBJ databases">
        <title>Taxonomy of Flavobacteriaceae bacterium ZY171143.</title>
        <authorList>
            <person name="Li F."/>
        </authorList>
    </citation>
    <scope>NUCLEOTIDE SEQUENCE [LARGE SCALE GENOMIC DNA]</scope>
    <source>
        <strain evidence="4">ZY171143</strain>
    </source>
</reference>
<dbReference type="SUPFAM" id="SSF55961">
    <property type="entry name" value="Bet v1-like"/>
    <property type="match status" value="1"/>
</dbReference>
<dbReference type="EMBL" id="CP072842">
    <property type="protein sequence ID" value="QTV05447.1"/>
    <property type="molecule type" value="Genomic_DNA"/>
</dbReference>
<reference evidence="3 4" key="1">
    <citation type="journal article" date="2021" name="Int. J. Syst. Evol. Microbiol.">
        <title>Faecalibacter bovis sp. nov., isolated from cow faeces.</title>
        <authorList>
            <person name="Li F."/>
            <person name="Zhao W."/>
            <person name="Hong Q."/>
            <person name="Shao Q."/>
            <person name="Song J."/>
            <person name="Yang S."/>
        </authorList>
    </citation>
    <scope>NUCLEOTIDE SEQUENCE [LARGE SCALE GENOMIC DNA]</scope>
    <source>
        <strain evidence="3 4">ZY171143</strain>
    </source>
</reference>
<proteinExistence type="inferred from homology"/>
<accession>A0ABX7XCD0</accession>
<protein>
    <submittedName>
        <fullName evidence="3">SRPBCC domain-containing protein</fullName>
    </submittedName>
</protein>
<evidence type="ECO:0000313" key="3">
    <source>
        <dbReference type="EMBL" id="QTV05447.1"/>
    </source>
</evidence>
<evidence type="ECO:0000259" key="2">
    <source>
        <dbReference type="Pfam" id="PF08327"/>
    </source>
</evidence>
<keyword evidence="4" id="KW-1185">Reference proteome</keyword>
<dbReference type="InterPro" id="IPR013538">
    <property type="entry name" value="ASHA1/2-like_C"/>
</dbReference>
<dbReference type="Proteomes" id="UP000672011">
    <property type="component" value="Chromosome"/>
</dbReference>
<sequence>MIGNLIIIEKQYNCSIEALWNAISKPDAMKDWYFDVKDFELKIGNKFEFYAGEYLHECKIEDIFLYHKLVYTWTYPMYDGESVVSFIINPDLEFDNVSHLKLIHEGIASFPQDDTNFSRNSFEAGWEELLEISLRNYVEDK</sequence>
<evidence type="ECO:0000256" key="1">
    <source>
        <dbReference type="ARBA" id="ARBA00006817"/>
    </source>
</evidence>
<dbReference type="CDD" id="cd07814">
    <property type="entry name" value="SRPBCC_CalC_Aha1-like"/>
    <property type="match status" value="1"/>
</dbReference>
<gene>
    <name evidence="3" type="ORF">J9309_11835</name>
</gene>
<dbReference type="RefSeq" id="WP_230476090.1">
    <property type="nucleotide sequence ID" value="NZ_CP072842.1"/>
</dbReference>
<dbReference type="Gene3D" id="3.30.530.20">
    <property type="match status" value="1"/>
</dbReference>